<reference evidence="3 4" key="1">
    <citation type="submission" date="2016-04" db="EMBL/GenBank/DDBJ databases">
        <authorList>
            <person name="Evans L.H."/>
            <person name="Alamgir A."/>
            <person name="Owens N."/>
            <person name="Weber N.D."/>
            <person name="Virtaneva K."/>
            <person name="Barbian K."/>
            <person name="Babar A."/>
            <person name="Rosenke K."/>
        </authorList>
    </citation>
    <scope>NUCLEOTIDE SEQUENCE [LARGE SCALE GENOMIC DNA]</scope>
    <source>
        <strain evidence="3 4">LMa1</strain>
    </source>
</reference>
<evidence type="ECO:0000313" key="4">
    <source>
        <dbReference type="Proteomes" id="UP000078532"/>
    </source>
</evidence>
<dbReference type="Proteomes" id="UP000078532">
    <property type="component" value="Unassembled WGS sequence"/>
</dbReference>
<feature type="region of interest" description="Disordered" evidence="1">
    <location>
        <begin position="587"/>
        <end position="612"/>
    </location>
</feature>
<dbReference type="EMBL" id="LYVF01000178">
    <property type="protein sequence ID" value="OAT80378.1"/>
    <property type="molecule type" value="Genomic_DNA"/>
</dbReference>
<dbReference type="InterPro" id="IPR002826">
    <property type="entry name" value="MptE-like"/>
</dbReference>
<evidence type="ECO:0000313" key="3">
    <source>
        <dbReference type="EMBL" id="OAT80378.1"/>
    </source>
</evidence>
<dbReference type="Pfam" id="PF01973">
    <property type="entry name" value="MptE-like"/>
    <property type="match status" value="1"/>
</dbReference>
<evidence type="ECO:0000256" key="1">
    <source>
        <dbReference type="SAM" id="MobiDB-lite"/>
    </source>
</evidence>
<name>A0A1B7LCC7_9FIRM</name>
<dbReference type="AlphaFoldDB" id="A0A1B7LCC7"/>
<accession>A0A1B7LCC7</accession>
<dbReference type="PANTHER" id="PTHR41786">
    <property type="entry name" value="MOTILITY ACCESSORY FACTOR MAF"/>
    <property type="match status" value="1"/>
</dbReference>
<keyword evidence="4" id="KW-1185">Reference proteome</keyword>
<organism evidence="3 4">
    <name type="scientific">Desulfotomaculum copahuensis</name>
    <dbReference type="NCBI Taxonomy" id="1838280"/>
    <lineage>
        <taxon>Bacteria</taxon>
        <taxon>Bacillati</taxon>
        <taxon>Bacillota</taxon>
        <taxon>Clostridia</taxon>
        <taxon>Eubacteriales</taxon>
        <taxon>Desulfotomaculaceae</taxon>
        <taxon>Desulfotomaculum</taxon>
    </lineage>
</organism>
<gene>
    <name evidence="3" type="ORF">A6M21_13500</name>
</gene>
<feature type="domain" description="6-hydroxymethylpterin diphosphokinase MptE-like" evidence="2">
    <location>
        <begin position="171"/>
        <end position="339"/>
    </location>
</feature>
<dbReference type="STRING" id="1838280.A6M21_13500"/>
<dbReference type="PANTHER" id="PTHR41786:SF1">
    <property type="entry name" value="6-HYDROXYMETHYLPTERIN DIPHOSPHOKINASE MPTE-LIKE DOMAIN-CONTAINING PROTEIN"/>
    <property type="match status" value="1"/>
</dbReference>
<protein>
    <recommendedName>
        <fullName evidence="2">6-hydroxymethylpterin diphosphokinase MptE-like domain-containing protein</fullName>
    </recommendedName>
</protein>
<sequence length="612" mass="67520">MRSRAGLPTIKANADGREIWLHSPYDPVREAERWASGVTLDDRHVPVVVGLGLGYHVAELARRFPHRKMLVLEPVRKLYDMAISEPQVTGLLSNNDINLFVGDDASALDSFLTQNVNLYGKEELEFIEYPPLARFFREEFDQIERRMVDGLNTLSLSLNTTLALSKAWTDNFFANLPYIIDNPGVKELFGAFSGRPGVIVSAGPSLSNNIHLLKDVKGKGLIIVVGTAVKPVLQSGVIPDLVVTIDGSLPNYRHFEDLVTRDFPLAFYPSAYPIIISEHSGPLLTMNDVFFGHWLQKITGQDKGWISTGPSVANVSFDIAVQLGLNPIVFIGQDLAFTGGHTHASGTVYAKDAPDGALLEVTGINGGTVRTDRTLNAMRDWLNKRISLLPDNIEVINATEGGAKIEGTKVMTFREAIDRYFNEDFPAGEIIRKTCNNAPPLSEKKKARLIKTLIKARAKMSKISASASKGMLYAEKLKRCYEKKAINQSRVDTLLQKLDRVDEKIKKCREASRLLNLLYQPAQFRLEVSFEPADDESEKDKGRRLADKSQILYLGIKEAAEHAAEIIGAVVSKLDGRKDGLSGASTLSESIPALPGTEHSDRLPGQVDYNAL</sequence>
<proteinExistence type="predicted"/>
<comment type="caution">
    <text evidence="3">The sequence shown here is derived from an EMBL/GenBank/DDBJ whole genome shotgun (WGS) entry which is preliminary data.</text>
</comment>
<evidence type="ECO:0000259" key="2">
    <source>
        <dbReference type="Pfam" id="PF01973"/>
    </source>
</evidence>